<evidence type="ECO:0000259" key="7">
    <source>
        <dbReference type="Pfam" id="PF06429"/>
    </source>
</evidence>
<dbReference type="AlphaFoldDB" id="A0A1L4D230"/>
<evidence type="ECO:0000256" key="4">
    <source>
        <dbReference type="ARBA" id="ARBA00023143"/>
    </source>
</evidence>
<evidence type="ECO:0000256" key="2">
    <source>
        <dbReference type="ARBA" id="ARBA00009677"/>
    </source>
</evidence>
<comment type="function">
    <text evidence="5">A flexible structure which links the flagellar filament to the drive apparatus in the basal body.</text>
</comment>
<dbReference type="PANTHER" id="PTHR30435">
    <property type="entry name" value="FLAGELLAR PROTEIN"/>
    <property type="match status" value="1"/>
</dbReference>
<proteinExistence type="inferred from homology"/>
<dbReference type="Proteomes" id="UP000184731">
    <property type="component" value="Chromosome"/>
</dbReference>
<evidence type="ECO:0000313" key="11">
    <source>
        <dbReference type="Proteomes" id="UP000184731"/>
    </source>
</evidence>
<dbReference type="InterPro" id="IPR011491">
    <property type="entry name" value="FlgE_D2"/>
</dbReference>
<keyword evidence="11" id="KW-1185">Reference proteome</keyword>
<evidence type="ECO:0000256" key="3">
    <source>
        <dbReference type="ARBA" id="ARBA00019015"/>
    </source>
</evidence>
<evidence type="ECO:0000259" key="8">
    <source>
        <dbReference type="Pfam" id="PF07559"/>
    </source>
</evidence>
<feature type="domain" description="Flagellar basal body rod protein N-terminal" evidence="6">
    <location>
        <begin position="10"/>
        <end position="37"/>
    </location>
</feature>
<dbReference type="GO" id="GO:0071978">
    <property type="term" value="P:bacterial-type flagellum-dependent swarming motility"/>
    <property type="evidence" value="ECO:0007669"/>
    <property type="project" value="TreeGrafter"/>
</dbReference>
<dbReference type="OrthoDB" id="5288318at2"/>
<dbReference type="Pfam" id="PF06429">
    <property type="entry name" value="Flg_bbr_C"/>
    <property type="match status" value="1"/>
</dbReference>
<dbReference type="GO" id="GO:0009425">
    <property type="term" value="C:bacterial-type flagellum basal body"/>
    <property type="evidence" value="ECO:0007669"/>
    <property type="project" value="UniProtKB-SubCell"/>
</dbReference>
<dbReference type="SUPFAM" id="SSF117143">
    <property type="entry name" value="Flagellar hook protein flgE"/>
    <property type="match status" value="1"/>
</dbReference>
<dbReference type="RefSeq" id="WP_148698005.1">
    <property type="nucleotide sequence ID" value="NZ_CP017834.1"/>
</dbReference>
<evidence type="ECO:0000256" key="1">
    <source>
        <dbReference type="ARBA" id="ARBA00004117"/>
    </source>
</evidence>
<organism evidence="10 11">
    <name type="scientific">Silvanigrella aquatica</name>
    <dbReference type="NCBI Taxonomy" id="1915309"/>
    <lineage>
        <taxon>Bacteria</taxon>
        <taxon>Pseudomonadati</taxon>
        <taxon>Bdellovibrionota</taxon>
        <taxon>Oligoflexia</taxon>
        <taxon>Silvanigrellales</taxon>
        <taxon>Silvanigrellaceae</taxon>
        <taxon>Silvanigrella</taxon>
    </lineage>
</organism>
<dbReference type="InterPro" id="IPR019776">
    <property type="entry name" value="Flagellar_basal_body_rod_CS"/>
</dbReference>
<feature type="domain" description="Flagellar hook protein FlgE/F/G-like D1" evidence="9">
    <location>
        <begin position="86"/>
        <end position="145"/>
    </location>
</feature>
<keyword evidence="4 5" id="KW-0975">Bacterial flagellum</keyword>
<gene>
    <name evidence="10" type="ORF">AXG55_10170</name>
</gene>
<feature type="domain" description="Flagellar hook protein FlgE D2" evidence="8">
    <location>
        <begin position="171"/>
        <end position="351"/>
    </location>
</feature>
<dbReference type="InterPro" id="IPR037925">
    <property type="entry name" value="FlgE/F/G-like"/>
</dbReference>
<evidence type="ECO:0000313" key="10">
    <source>
        <dbReference type="EMBL" id="APJ04252.1"/>
    </source>
</evidence>
<dbReference type="GO" id="GO:0009424">
    <property type="term" value="C:bacterial-type flagellum hook"/>
    <property type="evidence" value="ECO:0007669"/>
    <property type="project" value="TreeGrafter"/>
</dbReference>
<dbReference type="PROSITE" id="PS00588">
    <property type="entry name" value="FLAGELLA_BB_ROD"/>
    <property type="match status" value="1"/>
</dbReference>
<comment type="similarity">
    <text evidence="2 5">Belongs to the flagella basal body rod proteins family.</text>
</comment>
<dbReference type="Pfam" id="PF00460">
    <property type="entry name" value="Flg_bb_rod"/>
    <property type="match status" value="1"/>
</dbReference>
<dbReference type="Pfam" id="PF07559">
    <property type="entry name" value="FlgE_D2"/>
    <property type="match status" value="1"/>
</dbReference>
<dbReference type="Gene3D" id="2.60.98.20">
    <property type="entry name" value="Flagellar hook protein FlgE"/>
    <property type="match status" value="1"/>
</dbReference>
<name>A0A1L4D230_9BACT</name>
<comment type="subcellular location">
    <subcellularLocation>
        <location evidence="1 5">Bacterial flagellum basal body</location>
    </subcellularLocation>
</comment>
<dbReference type="PANTHER" id="PTHR30435:SF1">
    <property type="entry name" value="FLAGELLAR HOOK PROTEIN FLGE"/>
    <property type="match status" value="1"/>
</dbReference>
<dbReference type="NCBIfam" id="TIGR03506">
    <property type="entry name" value="FlgEFG_subfam"/>
    <property type="match status" value="1"/>
</dbReference>
<evidence type="ECO:0000256" key="5">
    <source>
        <dbReference type="RuleBase" id="RU362116"/>
    </source>
</evidence>
<dbReference type="GO" id="GO:0005829">
    <property type="term" value="C:cytosol"/>
    <property type="evidence" value="ECO:0007669"/>
    <property type="project" value="TreeGrafter"/>
</dbReference>
<accession>A0A1L4D230</accession>
<reference evidence="10 11" key="1">
    <citation type="submission" date="2016-10" db="EMBL/GenBank/DDBJ databases">
        <title>Silvanigrella aquatica sp. nov., isolated from a freshwater lake located in the Black Forest, Germany, description of Silvanigrellaceae fam. nov., Silvanigrellales ord. nov., reclassification of the order Bdellovibrionales in the class Oligoflexia, reclassification of the families Bacteriovoracaceae and Halobacteriovoraceae in the new order Bacteriovoracales ord. nov., and reclassification of the family Pseudobacteriovoracaceae in the order Oligoflexiales.</title>
        <authorList>
            <person name="Hahn M.W."/>
            <person name="Schmidt J."/>
            <person name="Koll U."/>
            <person name="Rohde M."/>
            <person name="Verbag S."/>
            <person name="Pitt A."/>
            <person name="Nakai R."/>
            <person name="Naganuma T."/>
            <person name="Lang E."/>
        </authorList>
    </citation>
    <scope>NUCLEOTIDE SEQUENCE [LARGE SCALE GENOMIC DNA]</scope>
    <source>
        <strain evidence="10 11">MWH-Nonnen-W8red</strain>
    </source>
</reference>
<evidence type="ECO:0000259" key="6">
    <source>
        <dbReference type="Pfam" id="PF00460"/>
    </source>
</evidence>
<dbReference type="InterPro" id="IPR037058">
    <property type="entry name" value="Falgellar_hook_FlgE_sf"/>
</dbReference>
<evidence type="ECO:0000259" key="9">
    <source>
        <dbReference type="Pfam" id="PF22692"/>
    </source>
</evidence>
<dbReference type="InterPro" id="IPR020013">
    <property type="entry name" value="Flagellar_FlgE/F/G"/>
</dbReference>
<feature type="domain" description="Flagellar basal-body/hook protein C-terminal" evidence="7">
    <location>
        <begin position="426"/>
        <end position="469"/>
    </location>
</feature>
<dbReference type="InterPro" id="IPR001444">
    <property type="entry name" value="Flag_bb_rod_N"/>
</dbReference>
<protein>
    <recommendedName>
        <fullName evidence="3 5">Flagellar hook protein FlgE</fullName>
    </recommendedName>
</protein>
<dbReference type="InterPro" id="IPR053967">
    <property type="entry name" value="LlgE_F_G-like_D1"/>
</dbReference>
<sequence length="471" mass="51578">MPINYALFSAVTGLGTNADGMSVVANNIANANTRSFKTDRAEFEDMLAVSLNENSQLGRGARLRNITTLYNQGAVTNTGQITDLSVQGDGFFIIKSDTAEVKESNGLFYTRQGSFRFDKDGKLTDPSGARVQGYMPDPDSNNRLSVKMTDLQILSNIIPPRPTNIVNVVTNLDVRDKPPVDTFDLSRPADTSNFASAVTIYDNFGNGRQAVIYYVRQKNEEGENRNLWKWYATVDGGEVRRVGNKDGMEEVTPQRDAKGKLLPTVIKEGSVEFDEDGKPILPFKTKAGIPIQIDIIEKTDAAQVEFTNGARPQLIQFNLGPTIDEDFVIGTQGSTSLAAKSGVAFHSQDGYEAGYLKTIKIDLDGMIRGTYTNGLERRLGAVALAAFQNNHGLQKIGRNNYIATPKAGEARIGLPQTMSRGSIYSASLEESNVDLAQQFVDMILTQRGFQANSKAVTTTDTMLEEIINLKR</sequence>
<dbReference type="InterPro" id="IPR010930">
    <property type="entry name" value="Flg_bb/hook_C_dom"/>
</dbReference>
<dbReference type="STRING" id="1915309.AXG55_10170"/>
<dbReference type="KEGG" id="saqi:AXG55_10170"/>
<dbReference type="Pfam" id="PF22692">
    <property type="entry name" value="LlgE_F_G_D1"/>
    <property type="match status" value="1"/>
</dbReference>
<dbReference type="EMBL" id="CP017834">
    <property type="protein sequence ID" value="APJ04252.1"/>
    <property type="molecule type" value="Genomic_DNA"/>
</dbReference>